<evidence type="ECO:0000259" key="7">
    <source>
        <dbReference type="Pfam" id="PF17917"/>
    </source>
</evidence>
<organism evidence="8">
    <name type="scientific">Lygus hesperus</name>
    <name type="common">Western plant bug</name>
    <dbReference type="NCBI Taxonomy" id="30085"/>
    <lineage>
        <taxon>Eukaryota</taxon>
        <taxon>Metazoa</taxon>
        <taxon>Ecdysozoa</taxon>
        <taxon>Arthropoda</taxon>
        <taxon>Hexapoda</taxon>
        <taxon>Insecta</taxon>
        <taxon>Pterygota</taxon>
        <taxon>Neoptera</taxon>
        <taxon>Paraneoptera</taxon>
        <taxon>Hemiptera</taxon>
        <taxon>Heteroptera</taxon>
        <taxon>Panheteroptera</taxon>
        <taxon>Cimicomorpha</taxon>
        <taxon>Miridae</taxon>
        <taxon>Mirini</taxon>
        <taxon>Lygus</taxon>
    </lineage>
</organism>
<evidence type="ECO:0000256" key="1">
    <source>
        <dbReference type="ARBA" id="ARBA00022679"/>
    </source>
</evidence>
<feature type="non-terminal residue" evidence="8">
    <location>
        <position position="1"/>
    </location>
</feature>
<dbReference type="InterPro" id="IPR050951">
    <property type="entry name" value="Retrovirus_Pol_polyprotein"/>
</dbReference>
<dbReference type="PANTHER" id="PTHR37984:SF9">
    <property type="entry name" value="INTEGRASE CATALYTIC DOMAIN-CONTAINING PROTEIN"/>
    <property type="match status" value="1"/>
</dbReference>
<keyword evidence="5" id="KW-0378">Hydrolase</keyword>
<dbReference type="Pfam" id="PF17917">
    <property type="entry name" value="RT_RNaseH"/>
    <property type="match status" value="1"/>
</dbReference>
<keyword evidence="2" id="KW-0548">Nucleotidyltransferase</keyword>
<protein>
    <recommendedName>
        <fullName evidence="7">Reverse transcriptase RNase H-like domain-containing protein</fullName>
    </recommendedName>
</protein>
<dbReference type="PANTHER" id="PTHR37984">
    <property type="entry name" value="PROTEIN CBG26694"/>
    <property type="match status" value="1"/>
</dbReference>
<accession>A0A0A9YDR6</accession>
<dbReference type="GO" id="GO:0016787">
    <property type="term" value="F:hydrolase activity"/>
    <property type="evidence" value="ECO:0007669"/>
    <property type="project" value="UniProtKB-KW"/>
</dbReference>
<dbReference type="InterPro" id="IPR043502">
    <property type="entry name" value="DNA/RNA_pol_sf"/>
</dbReference>
<dbReference type="GO" id="GO:0003964">
    <property type="term" value="F:RNA-directed DNA polymerase activity"/>
    <property type="evidence" value="ECO:0007669"/>
    <property type="project" value="UniProtKB-KW"/>
</dbReference>
<keyword evidence="6" id="KW-0695">RNA-directed DNA polymerase</keyword>
<evidence type="ECO:0000313" key="8">
    <source>
        <dbReference type="EMBL" id="JAG30329.1"/>
    </source>
</evidence>
<name>A0A0A9YDR6_LYGHE</name>
<keyword evidence="4" id="KW-0255">Endonuclease</keyword>
<evidence type="ECO:0000256" key="3">
    <source>
        <dbReference type="ARBA" id="ARBA00022722"/>
    </source>
</evidence>
<proteinExistence type="predicted"/>
<sequence length="186" mass="21547">TWATEKFSEYITGLKIILETDHKPLVQILQTKPIDELTPRLMRLRLRLMRYNYSVRYTPGKQLVVPDSLSRNPLKESDDSSFDLFDETEQFVCSVVKSLPIKDAYLEKIKIEQSKDPICEKLKLFCVSGWPSQSALAPELVSYYQYRNEFCILDSVLAKGSLHLECLKMSRKNDNVSVVAWNFESN</sequence>
<dbReference type="EMBL" id="GBHO01013275">
    <property type="protein sequence ID" value="JAG30329.1"/>
    <property type="molecule type" value="Transcribed_RNA"/>
</dbReference>
<dbReference type="AlphaFoldDB" id="A0A0A9YDR6"/>
<evidence type="ECO:0000256" key="4">
    <source>
        <dbReference type="ARBA" id="ARBA00022759"/>
    </source>
</evidence>
<dbReference type="GO" id="GO:0004519">
    <property type="term" value="F:endonuclease activity"/>
    <property type="evidence" value="ECO:0007669"/>
    <property type="project" value="UniProtKB-KW"/>
</dbReference>
<reference evidence="8" key="1">
    <citation type="journal article" date="2014" name="PLoS ONE">
        <title>Transcriptome-Based Identification of ABC Transporters in the Western Tarnished Plant Bug Lygus hesperus.</title>
        <authorList>
            <person name="Hull J.J."/>
            <person name="Chaney K."/>
            <person name="Geib S.M."/>
            <person name="Fabrick J.A."/>
            <person name="Brent C.S."/>
            <person name="Walsh D."/>
            <person name="Lavine L.C."/>
        </authorList>
    </citation>
    <scope>NUCLEOTIDE SEQUENCE</scope>
</reference>
<evidence type="ECO:0000256" key="6">
    <source>
        <dbReference type="ARBA" id="ARBA00022918"/>
    </source>
</evidence>
<evidence type="ECO:0000256" key="2">
    <source>
        <dbReference type="ARBA" id="ARBA00022695"/>
    </source>
</evidence>
<evidence type="ECO:0000256" key="5">
    <source>
        <dbReference type="ARBA" id="ARBA00022801"/>
    </source>
</evidence>
<keyword evidence="3" id="KW-0540">Nuclease</keyword>
<keyword evidence="1" id="KW-0808">Transferase</keyword>
<dbReference type="SUPFAM" id="SSF56672">
    <property type="entry name" value="DNA/RNA polymerases"/>
    <property type="match status" value="1"/>
</dbReference>
<feature type="domain" description="Reverse transcriptase RNase H-like" evidence="7">
    <location>
        <begin position="2"/>
        <end position="51"/>
    </location>
</feature>
<gene>
    <name evidence="8" type="ORF">CM83_102859</name>
</gene>
<reference evidence="8" key="2">
    <citation type="submission" date="2014-07" db="EMBL/GenBank/DDBJ databases">
        <authorList>
            <person name="Hull J."/>
        </authorList>
    </citation>
    <scope>NUCLEOTIDE SEQUENCE</scope>
</reference>
<dbReference type="InterPro" id="IPR041373">
    <property type="entry name" value="RT_RNaseH"/>
</dbReference>